<gene>
    <name evidence="2" type="ORF">LWI29_020748</name>
</gene>
<accession>A0AA39T339</accession>
<evidence type="ECO:0000256" key="1">
    <source>
        <dbReference type="SAM" id="MobiDB-lite"/>
    </source>
</evidence>
<evidence type="ECO:0000313" key="3">
    <source>
        <dbReference type="Proteomes" id="UP001168877"/>
    </source>
</evidence>
<reference evidence="2" key="2">
    <citation type="submission" date="2023-06" db="EMBL/GenBank/DDBJ databases">
        <authorList>
            <person name="Swenson N.G."/>
            <person name="Wegrzyn J.L."/>
            <person name="Mcevoy S.L."/>
        </authorList>
    </citation>
    <scope>NUCLEOTIDE SEQUENCE</scope>
    <source>
        <strain evidence="2">NS2018</strain>
        <tissue evidence="2">Leaf</tissue>
    </source>
</reference>
<comment type="caution">
    <text evidence="2">The sequence shown here is derived from an EMBL/GenBank/DDBJ whole genome shotgun (WGS) entry which is preliminary data.</text>
</comment>
<dbReference type="AlphaFoldDB" id="A0AA39T339"/>
<keyword evidence="3" id="KW-1185">Reference proteome</keyword>
<dbReference type="EMBL" id="JAUESC010000003">
    <property type="protein sequence ID" value="KAK0601037.1"/>
    <property type="molecule type" value="Genomic_DNA"/>
</dbReference>
<sequence>MHVYSWPIEAKVASYDWNSHRKLSRPQVGGGRHHSSVNRGTGKLVECPTTVSEEWISIQLGLRLAFSNLNCRPDRVGSDKVWSMSMGFSSEEEGRPDLDREGGREAVTVNSRDKKESRKGVREQSMRSPIFVRKEVGGGKVLLEKGKD</sequence>
<feature type="compositionally biased region" description="Basic and acidic residues" evidence="1">
    <location>
        <begin position="92"/>
        <end position="104"/>
    </location>
</feature>
<name>A0AA39T339_ACESA</name>
<protein>
    <submittedName>
        <fullName evidence="2">Uncharacterized protein</fullName>
    </submittedName>
</protein>
<feature type="region of interest" description="Disordered" evidence="1">
    <location>
        <begin position="87"/>
        <end position="129"/>
    </location>
</feature>
<proteinExistence type="predicted"/>
<reference evidence="2" key="1">
    <citation type="journal article" date="2022" name="Plant J.">
        <title>Strategies of tolerance reflected in two North American maple genomes.</title>
        <authorList>
            <person name="McEvoy S.L."/>
            <person name="Sezen U.U."/>
            <person name="Trouern-Trend A."/>
            <person name="McMahon S.M."/>
            <person name="Schaberg P.G."/>
            <person name="Yang J."/>
            <person name="Wegrzyn J.L."/>
            <person name="Swenson N.G."/>
        </authorList>
    </citation>
    <scope>NUCLEOTIDE SEQUENCE</scope>
    <source>
        <strain evidence="2">NS2018</strain>
    </source>
</reference>
<feature type="compositionally biased region" description="Basic and acidic residues" evidence="1">
    <location>
        <begin position="111"/>
        <end position="125"/>
    </location>
</feature>
<evidence type="ECO:0000313" key="2">
    <source>
        <dbReference type="EMBL" id="KAK0601037.1"/>
    </source>
</evidence>
<dbReference type="Proteomes" id="UP001168877">
    <property type="component" value="Unassembled WGS sequence"/>
</dbReference>
<organism evidence="2 3">
    <name type="scientific">Acer saccharum</name>
    <name type="common">Sugar maple</name>
    <dbReference type="NCBI Taxonomy" id="4024"/>
    <lineage>
        <taxon>Eukaryota</taxon>
        <taxon>Viridiplantae</taxon>
        <taxon>Streptophyta</taxon>
        <taxon>Embryophyta</taxon>
        <taxon>Tracheophyta</taxon>
        <taxon>Spermatophyta</taxon>
        <taxon>Magnoliopsida</taxon>
        <taxon>eudicotyledons</taxon>
        <taxon>Gunneridae</taxon>
        <taxon>Pentapetalae</taxon>
        <taxon>rosids</taxon>
        <taxon>malvids</taxon>
        <taxon>Sapindales</taxon>
        <taxon>Sapindaceae</taxon>
        <taxon>Hippocastanoideae</taxon>
        <taxon>Acereae</taxon>
        <taxon>Acer</taxon>
    </lineage>
</organism>